<dbReference type="EMBL" id="NAAC01000045">
    <property type="protein sequence ID" value="RDJ02964.1"/>
    <property type="molecule type" value="Genomic_DNA"/>
</dbReference>
<dbReference type="GO" id="GO:0000160">
    <property type="term" value="P:phosphorelay signal transduction system"/>
    <property type="evidence" value="ECO:0007669"/>
    <property type="project" value="InterPro"/>
</dbReference>
<sequence length="118" mass="13010">MEKLANIGHVLVLEDEPFISLDMEEMLRELGAASVTVFDTRSDGLNWLASNRPDLAIVDPRLNDGVCTDVVELLASAQVPFVVYSGADVDEPVFRKGGWLGKPTMPETLRETVERLLP</sequence>
<proteinExistence type="predicted"/>
<dbReference type="Pfam" id="PF00072">
    <property type="entry name" value="Response_reg"/>
    <property type="match status" value="1"/>
</dbReference>
<dbReference type="SMART" id="SM00448">
    <property type="entry name" value="REC"/>
    <property type="match status" value="1"/>
</dbReference>
<evidence type="ECO:0000313" key="5">
    <source>
        <dbReference type="Proteomes" id="UP000254939"/>
    </source>
</evidence>
<evidence type="ECO:0000256" key="1">
    <source>
        <dbReference type="ARBA" id="ARBA00022553"/>
    </source>
</evidence>
<dbReference type="PROSITE" id="PS50110">
    <property type="entry name" value="RESPONSE_REGULATORY"/>
    <property type="match status" value="1"/>
</dbReference>
<dbReference type="Gene3D" id="3.40.50.2300">
    <property type="match status" value="1"/>
</dbReference>
<feature type="modified residue" description="4-aspartylphosphate" evidence="2">
    <location>
        <position position="59"/>
    </location>
</feature>
<dbReference type="InterPro" id="IPR011006">
    <property type="entry name" value="CheY-like_superfamily"/>
</dbReference>
<dbReference type="SUPFAM" id="SSF52172">
    <property type="entry name" value="CheY-like"/>
    <property type="match status" value="1"/>
</dbReference>
<dbReference type="InterPro" id="IPR001789">
    <property type="entry name" value="Sig_transdc_resp-reg_receiver"/>
</dbReference>
<dbReference type="PANTHER" id="PTHR44591:SF23">
    <property type="entry name" value="CHEY SUBFAMILY"/>
    <property type="match status" value="1"/>
</dbReference>
<protein>
    <recommendedName>
        <fullName evidence="3">Response regulatory domain-containing protein</fullName>
    </recommendedName>
</protein>
<reference evidence="4 5" key="1">
    <citation type="submission" date="2017-03" db="EMBL/GenBank/DDBJ databases">
        <title>Genome analysis of Rhizobial strains effectives or ineffectives for nitrogen fixation isolated from bean seeds.</title>
        <authorList>
            <person name="Peralta H."/>
            <person name="Aguilar-Vera A."/>
            <person name="Mora Y."/>
            <person name="Vargas-Lagunas C."/>
            <person name="Girard L."/>
            <person name="Mora J."/>
        </authorList>
    </citation>
    <scope>NUCLEOTIDE SEQUENCE [LARGE SCALE GENOMIC DNA]</scope>
    <source>
        <strain evidence="4 5">CCGM3</strain>
    </source>
</reference>
<evidence type="ECO:0000256" key="2">
    <source>
        <dbReference type="PROSITE-ProRule" id="PRU00169"/>
    </source>
</evidence>
<dbReference type="InterPro" id="IPR050595">
    <property type="entry name" value="Bact_response_regulator"/>
</dbReference>
<dbReference type="Proteomes" id="UP000254939">
    <property type="component" value="Unassembled WGS sequence"/>
</dbReference>
<dbReference type="AlphaFoldDB" id="A0A370KF53"/>
<comment type="caution">
    <text evidence="4">The sequence shown here is derived from an EMBL/GenBank/DDBJ whole genome shotgun (WGS) entry which is preliminary data.</text>
</comment>
<feature type="domain" description="Response regulatory" evidence="3">
    <location>
        <begin position="9"/>
        <end position="117"/>
    </location>
</feature>
<keyword evidence="1 2" id="KW-0597">Phosphoprotein</keyword>
<organism evidence="4 5">
    <name type="scientific">Rhizobium grahamii</name>
    <dbReference type="NCBI Taxonomy" id="1120045"/>
    <lineage>
        <taxon>Bacteria</taxon>
        <taxon>Pseudomonadati</taxon>
        <taxon>Pseudomonadota</taxon>
        <taxon>Alphaproteobacteria</taxon>
        <taxon>Hyphomicrobiales</taxon>
        <taxon>Rhizobiaceae</taxon>
        <taxon>Rhizobium/Agrobacterium group</taxon>
        <taxon>Rhizobium</taxon>
    </lineage>
</organism>
<gene>
    <name evidence="4" type="ORF">B5K06_31205</name>
</gene>
<accession>A0A370KF53</accession>
<dbReference type="OrthoDB" id="7950403at2"/>
<name>A0A370KF53_9HYPH</name>
<evidence type="ECO:0000259" key="3">
    <source>
        <dbReference type="PROSITE" id="PS50110"/>
    </source>
</evidence>
<dbReference type="RefSeq" id="WP_114715660.1">
    <property type="nucleotide sequence ID" value="NZ_KZ857269.1"/>
</dbReference>
<evidence type="ECO:0000313" key="4">
    <source>
        <dbReference type="EMBL" id="RDJ02964.1"/>
    </source>
</evidence>
<dbReference type="PANTHER" id="PTHR44591">
    <property type="entry name" value="STRESS RESPONSE REGULATOR PROTEIN 1"/>
    <property type="match status" value="1"/>
</dbReference>